<dbReference type="InterPro" id="IPR051320">
    <property type="entry name" value="Viral_Replic_Matur_Polypro"/>
</dbReference>
<dbReference type="OrthoDB" id="2204488at2759"/>
<protein>
    <recommendedName>
        <fullName evidence="1">Reverse transcriptase domain-containing protein</fullName>
    </recommendedName>
</protein>
<sequence>MSNFATRILSNLFADMSDRVVLYVDDIGCLSFDNSLEDHARLVAEVIRRLTKANLQVNPDKIVFAQRSIHVLGWSIIHNRLVPDSRKLTNFHLWPIPKTGKQVVKYLGFCNYFRNVVPRFSELAGPLDELRNFKREERSLRIYKSGEKHRSYSSYLLDEMSQ</sequence>
<keyword evidence="3" id="KW-1185">Reference proteome</keyword>
<dbReference type="PROSITE" id="PS50878">
    <property type="entry name" value="RT_POL"/>
    <property type="match status" value="1"/>
</dbReference>
<dbReference type="PANTHER" id="PTHR33064">
    <property type="entry name" value="POL PROTEIN"/>
    <property type="match status" value="1"/>
</dbReference>
<dbReference type="EMBL" id="LN722203">
    <property type="protein sequence ID" value="CEP09817.1"/>
    <property type="molecule type" value="Genomic_DNA"/>
</dbReference>
<name>A0A0B7MXG6_9FUNG</name>
<dbReference type="Pfam" id="PF00078">
    <property type="entry name" value="RVT_1"/>
    <property type="match status" value="1"/>
</dbReference>
<dbReference type="InterPro" id="IPR043128">
    <property type="entry name" value="Rev_trsase/Diguanyl_cyclase"/>
</dbReference>
<dbReference type="InterPro" id="IPR043502">
    <property type="entry name" value="DNA/RNA_pol_sf"/>
</dbReference>
<dbReference type="STRING" id="35722.A0A0B7MXG6"/>
<evidence type="ECO:0000313" key="2">
    <source>
        <dbReference type="EMBL" id="CEP09817.1"/>
    </source>
</evidence>
<accession>A0A0B7MXG6</accession>
<dbReference type="AlphaFoldDB" id="A0A0B7MXG6"/>
<dbReference type="Gene3D" id="3.30.70.270">
    <property type="match status" value="2"/>
</dbReference>
<gene>
    <name evidence="2" type="primary">PARPA_03371.1 scaffold 7264</name>
</gene>
<proteinExistence type="predicted"/>
<dbReference type="PANTHER" id="PTHR33064:SF29">
    <property type="entry name" value="PEPTIDASE A2 DOMAIN-CONTAINING PROTEIN-RELATED"/>
    <property type="match status" value="1"/>
</dbReference>
<dbReference type="Proteomes" id="UP000054107">
    <property type="component" value="Unassembled WGS sequence"/>
</dbReference>
<evidence type="ECO:0000313" key="3">
    <source>
        <dbReference type="Proteomes" id="UP000054107"/>
    </source>
</evidence>
<evidence type="ECO:0000259" key="1">
    <source>
        <dbReference type="PROSITE" id="PS50878"/>
    </source>
</evidence>
<dbReference type="InterPro" id="IPR000477">
    <property type="entry name" value="RT_dom"/>
</dbReference>
<dbReference type="SUPFAM" id="SSF56672">
    <property type="entry name" value="DNA/RNA polymerases"/>
    <property type="match status" value="1"/>
</dbReference>
<feature type="domain" description="Reverse transcriptase" evidence="1">
    <location>
        <begin position="1"/>
        <end position="76"/>
    </location>
</feature>
<organism evidence="2 3">
    <name type="scientific">Parasitella parasitica</name>
    <dbReference type="NCBI Taxonomy" id="35722"/>
    <lineage>
        <taxon>Eukaryota</taxon>
        <taxon>Fungi</taxon>
        <taxon>Fungi incertae sedis</taxon>
        <taxon>Mucoromycota</taxon>
        <taxon>Mucoromycotina</taxon>
        <taxon>Mucoromycetes</taxon>
        <taxon>Mucorales</taxon>
        <taxon>Mucorineae</taxon>
        <taxon>Mucoraceae</taxon>
        <taxon>Parasitella</taxon>
    </lineage>
</organism>
<reference evidence="2 3" key="1">
    <citation type="submission" date="2014-09" db="EMBL/GenBank/DDBJ databases">
        <authorList>
            <person name="Ellenberger Sabrina"/>
        </authorList>
    </citation>
    <scope>NUCLEOTIDE SEQUENCE [LARGE SCALE GENOMIC DNA]</scope>
    <source>
        <strain evidence="2 3">CBS 412.66</strain>
    </source>
</reference>